<feature type="transmembrane region" description="Helical" evidence="1">
    <location>
        <begin position="83"/>
        <end position="105"/>
    </location>
</feature>
<feature type="transmembrane region" description="Helical" evidence="1">
    <location>
        <begin position="47"/>
        <end position="68"/>
    </location>
</feature>
<comment type="caution">
    <text evidence="2">The sequence shown here is derived from an EMBL/GenBank/DDBJ whole genome shotgun (WGS) entry which is preliminary data.</text>
</comment>
<sequence length="197" mass="22930">MQQTMTGFDEWHLSADLRRRIEQELQPGEPIAWLGQPIPRWMTLDSIIFVLFAIPWTTFALFWMWAAFGMQMPDLANGIKPNYIIALFGIPFVLIGLFMLSSPIWKRRTLRRTVYLVTDRRAIIIRGGFYITIRSYAPEQLQDVYRRERRSDIGDVIIAQRQIRNSNNSYRTELIGFLGIADAHGAEQRIKRLAAKA</sequence>
<keyword evidence="1" id="KW-0472">Membrane</keyword>
<dbReference type="AlphaFoldDB" id="A0A928VKI0"/>
<keyword evidence="1" id="KW-1133">Transmembrane helix</keyword>
<keyword evidence="1" id="KW-0812">Transmembrane</keyword>
<evidence type="ECO:0000313" key="2">
    <source>
        <dbReference type="EMBL" id="MBE9029322.1"/>
    </source>
</evidence>
<reference evidence="2" key="1">
    <citation type="submission" date="2020-10" db="EMBL/GenBank/DDBJ databases">
        <authorList>
            <person name="Castelo-Branco R."/>
            <person name="Eusebio N."/>
            <person name="Adriana R."/>
            <person name="Vieira A."/>
            <person name="Brugerolle De Fraissinette N."/>
            <person name="Rezende De Castro R."/>
            <person name="Schneider M.P."/>
            <person name="Vasconcelos V."/>
            <person name="Leao P.N."/>
        </authorList>
    </citation>
    <scope>NUCLEOTIDE SEQUENCE</scope>
    <source>
        <strain evidence="2">LEGE 11480</strain>
    </source>
</reference>
<evidence type="ECO:0000256" key="1">
    <source>
        <dbReference type="SAM" id="Phobius"/>
    </source>
</evidence>
<protein>
    <recommendedName>
        <fullName evidence="4">DUF304 domain-containing protein</fullName>
    </recommendedName>
</protein>
<dbReference type="RefSeq" id="WP_264324142.1">
    <property type="nucleotide sequence ID" value="NZ_JADEXQ010000014.1"/>
</dbReference>
<name>A0A928VKI0_9CYAN</name>
<dbReference type="Proteomes" id="UP000625316">
    <property type="component" value="Unassembled WGS sequence"/>
</dbReference>
<accession>A0A928VKI0</accession>
<dbReference type="EMBL" id="JADEXQ010000014">
    <property type="protein sequence ID" value="MBE9029322.1"/>
    <property type="molecule type" value="Genomic_DNA"/>
</dbReference>
<organism evidence="2 3">
    <name type="scientific">Romeriopsis navalis LEGE 11480</name>
    <dbReference type="NCBI Taxonomy" id="2777977"/>
    <lineage>
        <taxon>Bacteria</taxon>
        <taxon>Bacillati</taxon>
        <taxon>Cyanobacteriota</taxon>
        <taxon>Cyanophyceae</taxon>
        <taxon>Leptolyngbyales</taxon>
        <taxon>Leptolyngbyaceae</taxon>
        <taxon>Romeriopsis</taxon>
        <taxon>Romeriopsis navalis</taxon>
    </lineage>
</organism>
<gene>
    <name evidence="2" type="ORF">IQ266_06040</name>
</gene>
<evidence type="ECO:0000313" key="3">
    <source>
        <dbReference type="Proteomes" id="UP000625316"/>
    </source>
</evidence>
<keyword evidence="3" id="KW-1185">Reference proteome</keyword>
<proteinExistence type="predicted"/>
<evidence type="ECO:0008006" key="4">
    <source>
        <dbReference type="Google" id="ProtNLM"/>
    </source>
</evidence>